<evidence type="ECO:0008006" key="3">
    <source>
        <dbReference type="Google" id="ProtNLM"/>
    </source>
</evidence>
<dbReference type="GeneID" id="45697812"/>
<dbReference type="EMBL" id="CP099587">
    <property type="protein sequence ID" value="USS44785.1"/>
    <property type="molecule type" value="Genomic_DNA"/>
</dbReference>
<sequence length="169" mass="19112">MFESHPEATLRDWAKRLTLFRFFRAYGGHANDGDSLDLAYRYETAQDLEKFLLSLGIVPVKYSEKPPQPEFGIAYKADEFVKFPSLVPGTEWIRQPGRCLIAGKPVFVWCGRNVATISIAGAPYTVTEADVQAAQAVEAVLASAWLERVDPPVDTKHYICPKYYPEYFE</sequence>
<evidence type="ECO:0000313" key="1">
    <source>
        <dbReference type="EMBL" id="USS44785.1"/>
    </source>
</evidence>
<proteinExistence type="predicted"/>
<reference evidence="1" key="1">
    <citation type="submission" date="2022-06" db="EMBL/GenBank/DDBJ databases">
        <title>Draft genome sequence of Burkholderia glumae strain GR20004 isolated from rice panicle showing bacterial panicle blight.</title>
        <authorList>
            <person name="Choi S.Y."/>
            <person name="Lee Y.H."/>
        </authorList>
    </citation>
    <scope>NUCLEOTIDE SEQUENCE</scope>
    <source>
        <strain evidence="1">GR20004</strain>
    </source>
</reference>
<dbReference type="Proteomes" id="UP001056386">
    <property type="component" value="Chromosome 1"/>
</dbReference>
<dbReference type="RefSeq" id="WP_232252262.1">
    <property type="nucleotide sequence ID" value="NZ_CP021074.1"/>
</dbReference>
<organism evidence="1 2">
    <name type="scientific">Burkholderia glumae</name>
    <name type="common">Pseudomonas glumae</name>
    <dbReference type="NCBI Taxonomy" id="337"/>
    <lineage>
        <taxon>Bacteria</taxon>
        <taxon>Pseudomonadati</taxon>
        <taxon>Pseudomonadota</taxon>
        <taxon>Betaproteobacteria</taxon>
        <taxon>Burkholderiales</taxon>
        <taxon>Burkholderiaceae</taxon>
        <taxon>Burkholderia</taxon>
    </lineage>
</organism>
<protein>
    <recommendedName>
        <fullName evidence="3">Immunity protein 52 domain-containing protein</fullName>
    </recommendedName>
</protein>
<accession>A0ABY5BE41</accession>
<evidence type="ECO:0000313" key="2">
    <source>
        <dbReference type="Proteomes" id="UP001056386"/>
    </source>
</evidence>
<keyword evidence="2" id="KW-1185">Reference proteome</keyword>
<gene>
    <name evidence="1" type="ORF">NFI99_24505</name>
</gene>
<name>A0ABY5BE41_BURGL</name>